<organism evidence="2 3">
    <name type="scientific">Pedobacter chitinilyticus</name>
    <dbReference type="NCBI Taxonomy" id="2233776"/>
    <lineage>
        <taxon>Bacteria</taxon>
        <taxon>Pseudomonadati</taxon>
        <taxon>Bacteroidota</taxon>
        <taxon>Sphingobacteriia</taxon>
        <taxon>Sphingobacteriales</taxon>
        <taxon>Sphingobacteriaceae</taxon>
        <taxon>Pedobacter</taxon>
    </lineage>
</organism>
<evidence type="ECO:0000313" key="3">
    <source>
        <dbReference type="Proteomes" id="UP000284120"/>
    </source>
</evidence>
<evidence type="ECO:0000256" key="1">
    <source>
        <dbReference type="SAM" id="SignalP"/>
    </source>
</evidence>
<gene>
    <name evidence="2" type="ORF">DPV69_00655</name>
</gene>
<dbReference type="RefSeq" id="WP_113645348.1">
    <property type="nucleotide sequence ID" value="NZ_QMHN01000001.1"/>
</dbReference>
<keyword evidence="3" id="KW-1185">Reference proteome</keyword>
<feature type="chain" id="PRO_5019505922" description="DUF3108 domain-containing protein" evidence="1">
    <location>
        <begin position="22"/>
        <end position="277"/>
    </location>
</feature>
<name>A0A443Z009_9SPHI</name>
<dbReference type="Proteomes" id="UP000284120">
    <property type="component" value="Unassembled WGS sequence"/>
</dbReference>
<comment type="caution">
    <text evidence="2">The sequence shown here is derived from an EMBL/GenBank/DDBJ whole genome shotgun (WGS) entry which is preliminary data.</text>
</comment>
<protein>
    <recommendedName>
        <fullName evidence="4">DUF3108 domain-containing protein</fullName>
    </recommendedName>
</protein>
<dbReference type="AlphaFoldDB" id="A0A443Z009"/>
<sequence length="277" mass="31539">MKRKLTYPILLLLLMAGGCKKAEQANNQETKSNLLASLPLKEMEWPALGHTATLNYNGDGTLAEIVYQRPGISEKRSFGHGWNGIAFVASTQSLAFNSFDYDPTSRKIAKMERIIGDAQTARVYQSQRFGYNNFLQLTSLKFYNENAAGATLRSTTNYQYVSTLVSEITIVDQFGNQRLIKIDQYSDEFDFDPLWFMEMEIGTLAPLYNLPILQHLASRHRLPSSFKIFKLENGQSILEKEYVIDYTIANRRLEKQVTSVKDHIASMSSALEVVFKY</sequence>
<reference evidence="2 3" key="1">
    <citation type="submission" date="2018-06" db="EMBL/GenBank/DDBJ databases">
        <title>Pedobacter endophyticus sp. nov., an endophytic bacterium isolated from a leaf of Triticum aestivum.</title>
        <authorList>
            <person name="Zhang L."/>
        </authorList>
    </citation>
    <scope>NUCLEOTIDE SEQUENCE [LARGE SCALE GENOMIC DNA]</scope>
    <source>
        <strain evidence="2 3">CM134L-2</strain>
    </source>
</reference>
<proteinExistence type="predicted"/>
<evidence type="ECO:0008006" key="4">
    <source>
        <dbReference type="Google" id="ProtNLM"/>
    </source>
</evidence>
<accession>A0A443Z009</accession>
<evidence type="ECO:0000313" key="2">
    <source>
        <dbReference type="EMBL" id="RWU09891.1"/>
    </source>
</evidence>
<dbReference type="PROSITE" id="PS51257">
    <property type="entry name" value="PROKAR_LIPOPROTEIN"/>
    <property type="match status" value="1"/>
</dbReference>
<feature type="signal peptide" evidence="1">
    <location>
        <begin position="1"/>
        <end position="21"/>
    </location>
</feature>
<dbReference type="EMBL" id="SAYW01000001">
    <property type="protein sequence ID" value="RWU09891.1"/>
    <property type="molecule type" value="Genomic_DNA"/>
</dbReference>
<keyword evidence="1" id="KW-0732">Signal</keyword>